<dbReference type="Proteomes" id="UP000821845">
    <property type="component" value="Chromosome 4"/>
</dbReference>
<evidence type="ECO:0000313" key="2">
    <source>
        <dbReference type="Proteomes" id="UP000821845"/>
    </source>
</evidence>
<evidence type="ECO:0000313" key="1">
    <source>
        <dbReference type="EMBL" id="KAH6931956.1"/>
    </source>
</evidence>
<proteinExistence type="predicted"/>
<accession>A0ACB7SDE8</accession>
<dbReference type="EMBL" id="CM023484">
    <property type="protein sequence ID" value="KAH6931956.1"/>
    <property type="molecule type" value="Genomic_DNA"/>
</dbReference>
<gene>
    <name evidence="1" type="ORF">HPB50_001843</name>
</gene>
<protein>
    <submittedName>
        <fullName evidence="1">Uncharacterized protein</fullName>
    </submittedName>
</protein>
<organism evidence="1 2">
    <name type="scientific">Hyalomma asiaticum</name>
    <name type="common">Tick</name>
    <dbReference type="NCBI Taxonomy" id="266040"/>
    <lineage>
        <taxon>Eukaryota</taxon>
        <taxon>Metazoa</taxon>
        <taxon>Ecdysozoa</taxon>
        <taxon>Arthropoda</taxon>
        <taxon>Chelicerata</taxon>
        <taxon>Arachnida</taxon>
        <taxon>Acari</taxon>
        <taxon>Parasitiformes</taxon>
        <taxon>Ixodida</taxon>
        <taxon>Ixodoidea</taxon>
        <taxon>Ixodidae</taxon>
        <taxon>Hyalomminae</taxon>
        <taxon>Hyalomma</taxon>
    </lineage>
</organism>
<name>A0ACB7SDE8_HYAAI</name>
<comment type="caution">
    <text evidence="1">The sequence shown here is derived from an EMBL/GenBank/DDBJ whole genome shotgun (WGS) entry which is preliminary data.</text>
</comment>
<reference evidence="1" key="1">
    <citation type="submission" date="2020-05" db="EMBL/GenBank/DDBJ databases">
        <title>Large-scale comparative analyses of tick genomes elucidate their genetic diversity and vector capacities.</title>
        <authorList>
            <person name="Jia N."/>
            <person name="Wang J."/>
            <person name="Shi W."/>
            <person name="Du L."/>
            <person name="Sun Y."/>
            <person name="Zhan W."/>
            <person name="Jiang J."/>
            <person name="Wang Q."/>
            <person name="Zhang B."/>
            <person name="Ji P."/>
            <person name="Sakyi L.B."/>
            <person name="Cui X."/>
            <person name="Yuan T."/>
            <person name="Jiang B."/>
            <person name="Yang W."/>
            <person name="Lam T.T.-Y."/>
            <person name="Chang Q."/>
            <person name="Ding S."/>
            <person name="Wang X."/>
            <person name="Zhu J."/>
            <person name="Ruan X."/>
            <person name="Zhao L."/>
            <person name="Wei J."/>
            <person name="Que T."/>
            <person name="Du C."/>
            <person name="Cheng J."/>
            <person name="Dai P."/>
            <person name="Han X."/>
            <person name="Huang E."/>
            <person name="Gao Y."/>
            <person name="Liu J."/>
            <person name="Shao H."/>
            <person name="Ye R."/>
            <person name="Li L."/>
            <person name="Wei W."/>
            <person name="Wang X."/>
            <person name="Wang C."/>
            <person name="Yang T."/>
            <person name="Huo Q."/>
            <person name="Li W."/>
            <person name="Guo W."/>
            <person name="Chen H."/>
            <person name="Zhou L."/>
            <person name="Ni X."/>
            <person name="Tian J."/>
            <person name="Zhou Y."/>
            <person name="Sheng Y."/>
            <person name="Liu T."/>
            <person name="Pan Y."/>
            <person name="Xia L."/>
            <person name="Li J."/>
            <person name="Zhao F."/>
            <person name="Cao W."/>
        </authorList>
    </citation>
    <scope>NUCLEOTIDE SEQUENCE</scope>
    <source>
        <strain evidence="1">Hyas-2018</strain>
    </source>
</reference>
<sequence>MRKWQKSGKEELNTLIRKSVKKVLSILAPSSTERLQQLRVQNTLEQIIQPQETAQVLRLSSSSAKILDILVINPTLVDERPHEIQQSQMENMRTAPLPRKVHPLPQ</sequence>
<keyword evidence="2" id="KW-1185">Reference proteome</keyword>